<dbReference type="Gene3D" id="3.30.70.1430">
    <property type="entry name" value="Multidrug efflux transporter AcrB pore domain"/>
    <property type="match status" value="2"/>
</dbReference>
<dbReference type="InterPro" id="IPR001036">
    <property type="entry name" value="Acrflvin-R"/>
</dbReference>
<organism evidence="2 3">
    <name type="scientific">Catenovulum sediminis</name>
    <dbReference type="NCBI Taxonomy" id="1740262"/>
    <lineage>
        <taxon>Bacteria</taxon>
        <taxon>Pseudomonadati</taxon>
        <taxon>Pseudomonadota</taxon>
        <taxon>Gammaproteobacteria</taxon>
        <taxon>Alteromonadales</taxon>
        <taxon>Alteromonadaceae</taxon>
        <taxon>Catenovulum</taxon>
    </lineage>
</organism>
<dbReference type="Proteomes" id="UP001467690">
    <property type="component" value="Unassembled WGS sequence"/>
</dbReference>
<proteinExistence type="predicted"/>
<feature type="transmembrane region" description="Helical" evidence="1">
    <location>
        <begin position="995"/>
        <end position="1020"/>
    </location>
</feature>
<keyword evidence="1" id="KW-1133">Transmembrane helix</keyword>
<feature type="transmembrane region" description="Helical" evidence="1">
    <location>
        <begin position="425"/>
        <end position="445"/>
    </location>
</feature>
<dbReference type="InterPro" id="IPR027463">
    <property type="entry name" value="AcrB_DN_DC_subdom"/>
</dbReference>
<feature type="transmembrane region" description="Helical" evidence="1">
    <location>
        <begin position="451"/>
        <end position="470"/>
    </location>
</feature>
<feature type="transmembrane region" description="Helical" evidence="1">
    <location>
        <begin position="918"/>
        <end position="943"/>
    </location>
</feature>
<keyword evidence="1" id="KW-0472">Membrane</keyword>
<sequence>MIAWFAKNDIAANLLMTCLLLAGAWSLVYQIPHQVLPSLEAEQIEISVRYPAAVPSDVELKVTTHIESAIKELSGVQQVFSESAQERSIITAKLHSGVDTTKVMQNIKLKIDSINTLPKEIDKPSIRLKNEFSSVLGVVIYGDASERAIRHFAEKVEAELGAIPTLKKLVMRHVPDYEISIQISSDTLQKYNLSLAEVAKAIEENAQDLSAGHIHSANGDIIIRSQGQAYEGRALENIVVKYQENGSTVKLNQIAQIDDGFAEVALTTRFNGYPAVLLEVMQTESQNAIKLAKITKNYIKHKQQDLPEGIYISHWSDNAERLENRIEGMATSALYGSVLVLLMLTLFLRPAVAFWVFLGIPLSFLGAFAVMPLFGVSLNLISMFGFILVLGMVVDDAIVTGENVYSHLEHAESGLHAAIAGTQEVAQPVTLGVLTTIVAFIPLFFVSGSQGVILSQIAAVVIPVLLFSLLESKWVLPARLKFVQLQTSGHISGLAGWQYRFNRGFAKHSERFYRPALSWSIKNKYSCLIIFSGFLLVVVSAVFTGENKFVFFPKISSEQVKVTLTMPAGTNTHIIDKNILHISQQAQVLQKMYQDEKIGESLIRNIVSVTGAEDNQQNNPYVGFVSFDLAPSEQHDFAVSSIELEQAWRKLIGPVIGAESLVFESQAGKTNNLIDVRISANDLEKLQLVAEQIKVKLSTFAHVEDVADNFSPGKQQLFIELTPLAKTLGVTRADLLSQVRAGFWGIEVQRIIRNGHEVRVKVKLPLNERQSLPDLQRFMVHLPNSREVPLSQLASFRTESGPQIIRRVDHQRSIDITADFSNPKVDLSALNDELSDYLQGMAMVYPDVDFKLVGESSELKNTFESLKWGILGALVLIYGILAIPFKSYVHPIIVMSVIPFSVIGSMAGHWLLSIDLTMMSFIGLIALVGVVVNDAVVLVDFINKQSATGTKIVDAVMKVTSTRLRPVFLTSSTTFLGLLPLILDQSSQAQFLVPMAVSLGFGILFAPFVTLFLVPINYLMLQNALNWWHKVERKISNS</sequence>
<dbReference type="SUPFAM" id="SSF82693">
    <property type="entry name" value="Multidrug efflux transporter AcrB pore domain, PN1, PN2, PC1 and PC2 subdomains"/>
    <property type="match status" value="1"/>
</dbReference>
<dbReference type="Gene3D" id="3.30.70.1320">
    <property type="entry name" value="Multidrug efflux transporter AcrB pore domain like"/>
    <property type="match status" value="1"/>
</dbReference>
<dbReference type="SUPFAM" id="SSF82866">
    <property type="entry name" value="Multidrug efflux transporter AcrB transmembrane domain"/>
    <property type="match status" value="2"/>
</dbReference>
<keyword evidence="1" id="KW-0812">Transmembrane</keyword>
<dbReference type="PRINTS" id="PR00702">
    <property type="entry name" value="ACRIFLAVINRP"/>
</dbReference>
<reference evidence="2 3" key="1">
    <citation type="submission" date="2024-06" db="EMBL/GenBank/DDBJ databases">
        <authorList>
            <person name="Chen R.Y."/>
        </authorList>
    </citation>
    <scope>NUCLEOTIDE SEQUENCE [LARGE SCALE GENOMIC DNA]</scope>
    <source>
        <strain evidence="2 3">D2</strain>
    </source>
</reference>
<feature type="transmembrane region" description="Helical" evidence="1">
    <location>
        <begin position="892"/>
        <end position="912"/>
    </location>
</feature>
<feature type="transmembrane region" description="Helical" evidence="1">
    <location>
        <begin position="328"/>
        <end position="347"/>
    </location>
</feature>
<dbReference type="Gene3D" id="3.30.2090.10">
    <property type="entry name" value="Multidrug efflux transporter AcrB TolC docking domain, DN and DC subdomains"/>
    <property type="match status" value="2"/>
</dbReference>
<dbReference type="RefSeq" id="WP_350403476.1">
    <property type="nucleotide sequence ID" value="NZ_JBELOE010000302.1"/>
</dbReference>
<dbReference type="PANTHER" id="PTHR32063">
    <property type="match status" value="1"/>
</dbReference>
<dbReference type="Gene3D" id="3.30.70.1440">
    <property type="entry name" value="Multidrug efflux transporter AcrB pore domain"/>
    <property type="match status" value="1"/>
</dbReference>
<dbReference type="PANTHER" id="PTHR32063:SF33">
    <property type="entry name" value="RND SUPERFAMILY EFFLUX PUMP PERMEASE COMPONENT"/>
    <property type="match status" value="1"/>
</dbReference>
<evidence type="ECO:0000256" key="1">
    <source>
        <dbReference type="SAM" id="Phobius"/>
    </source>
</evidence>
<dbReference type="Gene3D" id="1.20.1640.10">
    <property type="entry name" value="Multidrug efflux transporter AcrB transmembrane domain"/>
    <property type="match status" value="2"/>
</dbReference>
<dbReference type="SUPFAM" id="SSF82714">
    <property type="entry name" value="Multidrug efflux transporter AcrB TolC docking domain, DN and DC subdomains"/>
    <property type="match status" value="2"/>
</dbReference>
<feature type="transmembrane region" description="Helical" evidence="1">
    <location>
        <begin position="525"/>
        <end position="543"/>
    </location>
</feature>
<feature type="transmembrane region" description="Helical" evidence="1">
    <location>
        <begin position="866"/>
        <end position="885"/>
    </location>
</feature>
<feature type="transmembrane region" description="Helical" evidence="1">
    <location>
        <begin position="964"/>
        <end position="983"/>
    </location>
</feature>
<protein>
    <submittedName>
        <fullName evidence="2">Efflux RND transporter permease subunit</fullName>
    </submittedName>
</protein>
<evidence type="ECO:0000313" key="2">
    <source>
        <dbReference type="EMBL" id="MER2494426.1"/>
    </source>
</evidence>
<dbReference type="EMBL" id="JBELOE010000302">
    <property type="protein sequence ID" value="MER2494426.1"/>
    <property type="molecule type" value="Genomic_DNA"/>
</dbReference>
<accession>A0ABV1RNU4</accession>
<dbReference type="Pfam" id="PF00873">
    <property type="entry name" value="ACR_tran"/>
    <property type="match status" value="1"/>
</dbReference>
<evidence type="ECO:0000313" key="3">
    <source>
        <dbReference type="Proteomes" id="UP001467690"/>
    </source>
</evidence>
<keyword evidence="3" id="KW-1185">Reference proteome</keyword>
<name>A0ABV1RNU4_9ALTE</name>
<comment type="caution">
    <text evidence="2">The sequence shown here is derived from an EMBL/GenBank/DDBJ whole genome shotgun (WGS) entry which is preliminary data.</text>
</comment>
<gene>
    <name evidence="2" type="ORF">ABS311_21350</name>
</gene>